<protein>
    <submittedName>
        <fullName evidence="1">Uncharacterized protein</fullName>
    </submittedName>
</protein>
<evidence type="ECO:0000313" key="1">
    <source>
        <dbReference type="EMBL" id="JAP90187.1"/>
    </source>
</evidence>
<organism evidence="1">
    <name type="scientific">Trepomonas sp. PC1</name>
    <dbReference type="NCBI Taxonomy" id="1076344"/>
    <lineage>
        <taxon>Eukaryota</taxon>
        <taxon>Metamonada</taxon>
        <taxon>Diplomonadida</taxon>
        <taxon>Hexamitidae</taxon>
        <taxon>Hexamitinae</taxon>
        <taxon>Trepomonas</taxon>
    </lineage>
</organism>
<name>A0A146K093_9EUKA</name>
<dbReference type="AlphaFoldDB" id="A0A146K093"/>
<proteinExistence type="predicted"/>
<sequence length="708" mass="81309">AWQYWKKQTETRVKLICYNNVNLFLGNVKNDQYPGHPTVEAIAFNQCQFKDSQGQPYIEKSAQLKTIYLLKCQGTLVFKNLKIQNLILNDPKDYNSFSLNGSSIDNIIFLNDFMNKAEGNDKEYLEIVLKIISNELDNQKQQLATGQQFLVLGDSQDTNTSFSNPSLVYVKNCSSTMKRDFLNNIAWEFWKRKVPTNIRFFQYQNVSLQLGNVLNDQYPGHPTMEQIAFHRCEFAAGLYLERSPSLKVVFISQCKGKITLNNLQIDQLVLGSQSDFQCFALNQTTAKTITTLDKYLAANNLTGKAPEIFDTIFKSSSQNTHFRQSNKIFTCGDGQTLQQPWCTPDIQFVYNYGQVQQKDDFLNNMAWQYWKQNKVNNVKYILMSKINLKLGNVTNGQFTGSPNLQILVFNQCNFQNYVFIEKCPMLKTLIVSNCTGKLQVKNLQLDNLVTGTPQDFMSVQLIQTQVKNTIQLSQFSKIVDIPFTSFDQFYMQFFSSKLNQDIPTLPNLDVQNGNPLPIMPAPMDLNIPIDYQPKYPAYNKVKVLSDEKDMCEVFDELDLELIINQGLKQRKKDFLNNIAWQYFKQGFKTSLKAICFNFCQLMCGNTLKGQLAAHPTAKVIVFNDVYFDNQQGQVHLEKCPQLESIFLIDCQNRLLIRGMHIGKIVIGGDADRNCYQLESCTVGAIEYFQNYALKPEPQEAEIVQMIRK</sequence>
<gene>
    <name evidence="1" type="ORF">TPC1_30318</name>
</gene>
<feature type="non-terminal residue" evidence="1">
    <location>
        <position position="708"/>
    </location>
</feature>
<feature type="non-terminal residue" evidence="1">
    <location>
        <position position="1"/>
    </location>
</feature>
<reference evidence="1" key="1">
    <citation type="submission" date="2015-07" db="EMBL/GenBank/DDBJ databases">
        <title>Adaptation to a free-living lifestyle via gene acquisitions in the diplomonad Trepomonas sp. PC1.</title>
        <authorList>
            <person name="Xu F."/>
            <person name="Jerlstrom-Hultqvist J."/>
            <person name="Kolisko M."/>
            <person name="Simpson A.G.B."/>
            <person name="Roger A.J."/>
            <person name="Svard S.G."/>
            <person name="Andersson J.O."/>
        </authorList>
    </citation>
    <scope>NUCLEOTIDE SEQUENCE</scope>
    <source>
        <strain evidence="1">PC1</strain>
    </source>
</reference>
<accession>A0A146K093</accession>
<dbReference type="EMBL" id="GDID01006419">
    <property type="protein sequence ID" value="JAP90187.1"/>
    <property type="molecule type" value="Transcribed_RNA"/>
</dbReference>